<dbReference type="AlphaFoldDB" id="A0A8B3CPZ7"/>
<evidence type="ECO:0000313" key="2">
    <source>
        <dbReference type="Proteomes" id="UP000266669"/>
    </source>
</evidence>
<gene>
    <name evidence="1" type="ORF">DLM78_16475</name>
</gene>
<name>A0A8B3CPZ7_9LEPT</name>
<evidence type="ECO:0000313" key="1">
    <source>
        <dbReference type="EMBL" id="RHX85014.1"/>
    </source>
</evidence>
<protein>
    <submittedName>
        <fullName evidence="1">Uncharacterized protein</fullName>
    </submittedName>
</protein>
<dbReference type="Proteomes" id="UP000266669">
    <property type="component" value="Unassembled WGS sequence"/>
</dbReference>
<accession>A0A8B3CPZ7</accession>
<dbReference type="EMBL" id="QHCS01000004">
    <property type="protein sequence ID" value="RHX85014.1"/>
    <property type="molecule type" value="Genomic_DNA"/>
</dbReference>
<reference evidence="2" key="1">
    <citation type="submission" date="2018-05" db="EMBL/GenBank/DDBJ databases">
        <title>Leptospira yasudae sp. nov. and Leptospira stimsonii sp. nov., two pathogenic species of the genus Leptospira isolated from environmental sources.</title>
        <authorList>
            <person name="Casanovas-Massana A."/>
            <person name="Hamond C."/>
            <person name="Santos L.A."/>
            <person name="Hacker K.P."/>
            <person name="Balassiano I."/>
            <person name="Medeiros M.A."/>
            <person name="Reis M.G."/>
            <person name="Ko A.I."/>
            <person name="Wunder E.A."/>
        </authorList>
    </citation>
    <scope>NUCLEOTIDE SEQUENCE [LARGE SCALE GENOMIC DNA]</scope>
    <source>
        <strain evidence="2">AMB6-RJ</strain>
    </source>
</reference>
<sequence length="70" mass="8422">MTNDKEMRKDKTRFKLRLDLNPERESDRDDPWKGKGRISFLSEKGLKRKTSPERNQNSYIFKNLNLSFCL</sequence>
<organism evidence="1 2">
    <name type="scientific">Leptospira stimsonii</name>
    <dbReference type="NCBI Taxonomy" id="2202203"/>
    <lineage>
        <taxon>Bacteria</taxon>
        <taxon>Pseudomonadati</taxon>
        <taxon>Spirochaetota</taxon>
        <taxon>Spirochaetia</taxon>
        <taxon>Leptospirales</taxon>
        <taxon>Leptospiraceae</taxon>
        <taxon>Leptospira</taxon>
    </lineage>
</organism>
<comment type="caution">
    <text evidence="1">The sequence shown here is derived from an EMBL/GenBank/DDBJ whole genome shotgun (WGS) entry which is preliminary data.</text>
</comment>
<proteinExistence type="predicted"/>